<evidence type="ECO:0000313" key="5">
    <source>
        <dbReference type="Proteomes" id="UP000309016"/>
    </source>
</evidence>
<feature type="region of interest" description="Disordered" evidence="2">
    <location>
        <begin position="144"/>
        <end position="288"/>
    </location>
</feature>
<dbReference type="Pfam" id="PF13432">
    <property type="entry name" value="TPR_16"/>
    <property type="match status" value="1"/>
</dbReference>
<dbReference type="EMBL" id="CP040812">
    <property type="protein sequence ID" value="QCY69529.1"/>
    <property type="molecule type" value="Genomic_DNA"/>
</dbReference>
<feature type="compositionally biased region" description="Low complexity" evidence="2">
    <location>
        <begin position="238"/>
        <end position="253"/>
    </location>
</feature>
<feature type="compositionally biased region" description="Basic and acidic residues" evidence="2">
    <location>
        <begin position="192"/>
        <end position="211"/>
    </location>
</feature>
<dbReference type="SMART" id="SM00028">
    <property type="entry name" value="TPR"/>
    <property type="match status" value="3"/>
</dbReference>
<dbReference type="Proteomes" id="UP000309016">
    <property type="component" value="Chromosome"/>
</dbReference>
<reference evidence="4 5" key="1">
    <citation type="submission" date="2019-06" db="EMBL/GenBank/DDBJ databases">
        <title>Complete genome sequence of Antarcticibacterium flavum KCTC 52984T from an Antarctic marine sediment.</title>
        <authorList>
            <person name="Lee Y.M."/>
            <person name="Shin S.C."/>
        </authorList>
    </citation>
    <scope>NUCLEOTIDE SEQUENCE [LARGE SCALE GENOMIC DNA]</scope>
    <source>
        <strain evidence="4 5">KCTC 52984</strain>
    </source>
</reference>
<dbReference type="OrthoDB" id="1525165at2"/>
<feature type="repeat" description="TPR" evidence="1">
    <location>
        <begin position="114"/>
        <end position="147"/>
    </location>
</feature>
<feature type="compositionally biased region" description="Acidic residues" evidence="2">
    <location>
        <begin position="162"/>
        <end position="191"/>
    </location>
</feature>
<proteinExistence type="predicted"/>
<feature type="signal peptide" evidence="3">
    <location>
        <begin position="1"/>
        <end position="29"/>
    </location>
</feature>
<protein>
    <submittedName>
        <fullName evidence="4">Tetratricopeptide repeat protein</fullName>
    </submittedName>
</protein>
<name>A0A5B7X2H9_9FLAO</name>
<accession>A0A5B7X2H9</accession>
<dbReference type="KEGG" id="afla:FHG64_09060"/>
<organism evidence="4 5">
    <name type="scientific">Antarcticibacterium flavum</name>
    <dbReference type="NCBI Taxonomy" id="2058175"/>
    <lineage>
        <taxon>Bacteria</taxon>
        <taxon>Pseudomonadati</taxon>
        <taxon>Bacteroidota</taxon>
        <taxon>Flavobacteriia</taxon>
        <taxon>Flavobacteriales</taxon>
        <taxon>Flavobacteriaceae</taxon>
        <taxon>Antarcticibacterium</taxon>
    </lineage>
</organism>
<dbReference type="SUPFAM" id="SSF48452">
    <property type="entry name" value="TPR-like"/>
    <property type="match status" value="1"/>
</dbReference>
<dbReference type="Pfam" id="PF13414">
    <property type="entry name" value="TPR_11"/>
    <property type="match status" value="1"/>
</dbReference>
<dbReference type="RefSeq" id="WP_139066096.1">
    <property type="nucleotide sequence ID" value="NZ_CP040812.1"/>
</dbReference>
<evidence type="ECO:0000313" key="4">
    <source>
        <dbReference type="EMBL" id="QCY69529.1"/>
    </source>
</evidence>
<feature type="compositionally biased region" description="Basic and acidic residues" evidence="2">
    <location>
        <begin position="263"/>
        <end position="288"/>
    </location>
</feature>
<evidence type="ECO:0000256" key="1">
    <source>
        <dbReference type="PROSITE-ProRule" id="PRU00339"/>
    </source>
</evidence>
<keyword evidence="5" id="KW-1185">Reference proteome</keyword>
<dbReference type="PROSITE" id="PS50293">
    <property type="entry name" value="TPR_REGION"/>
    <property type="match status" value="1"/>
</dbReference>
<dbReference type="InterPro" id="IPR019734">
    <property type="entry name" value="TPR_rpt"/>
</dbReference>
<sequence>MKVKAYNLKVLRPLYILVLAFFCITVANAQSLQEENRKKERETNKLMRDAEDKLGENDFESAEASYREAVAKNDNSVKARYNMANMYYTKEKPSQATSRLKQAAQLAESKEDRHKIFHNMGNSFMEQKKYADAVEAYKNALRNNPKDEETRYNLALAKKMIEEEEKEGGGGDDDQESEEKDQQEQDQNEGGEGDKEQEQDSDQGEDKKDSGGDSGENQQEPEEQDDQGKPQEQEQNEEGQAQQPQPGQLSPQQIKSLLEAMNNEEKKVQDKINAEKARGAKTRTGKDW</sequence>
<dbReference type="AlphaFoldDB" id="A0A5B7X2H9"/>
<dbReference type="PANTHER" id="PTHR12558">
    <property type="entry name" value="CELL DIVISION CYCLE 16,23,27"/>
    <property type="match status" value="1"/>
</dbReference>
<evidence type="ECO:0000256" key="2">
    <source>
        <dbReference type="SAM" id="MobiDB-lite"/>
    </source>
</evidence>
<dbReference type="PROSITE" id="PS50005">
    <property type="entry name" value="TPR"/>
    <property type="match status" value="1"/>
</dbReference>
<evidence type="ECO:0000256" key="3">
    <source>
        <dbReference type="SAM" id="SignalP"/>
    </source>
</evidence>
<dbReference type="InterPro" id="IPR011990">
    <property type="entry name" value="TPR-like_helical_dom_sf"/>
</dbReference>
<dbReference type="PANTHER" id="PTHR12558:SF13">
    <property type="entry name" value="CELL DIVISION CYCLE PROTEIN 27 HOMOLOG"/>
    <property type="match status" value="1"/>
</dbReference>
<gene>
    <name evidence="4" type="ORF">FHG64_09060</name>
</gene>
<feature type="chain" id="PRO_5022941641" evidence="3">
    <location>
        <begin position="30"/>
        <end position="288"/>
    </location>
</feature>
<keyword evidence="1" id="KW-0802">TPR repeat</keyword>
<keyword evidence="3" id="KW-0732">Signal</keyword>
<dbReference type="Gene3D" id="1.25.40.10">
    <property type="entry name" value="Tetratricopeptide repeat domain"/>
    <property type="match status" value="2"/>
</dbReference>